<keyword evidence="10" id="KW-1185">Reference proteome</keyword>
<feature type="compositionally biased region" description="Basic and acidic residues" evidence="6">
    <location>
        <begin position="155"/>
        <end position="171"/>
    </location>
</feature>
<feature type="compositionally biased region" description="Polar residues" evidence="6">
    <location>
        <begin position="126"/>
        <end position="146"/>
    </location>
</feature>
<dbReference type="Pfam" id="PF04377">
    <property type="entry name" value="ATE_C"/>
    <property type="match status" value="1"/>
</dbReference>
<dbReference type="InterPro" id="IPR016181">
    <property type="entry name" value="Acyl_CoA_acyltransferase"/>
</dbReference>
<dbReference type="PIRSF" id="PIRSF037207">
    <property type="entry name" value="ATE1_euk"/>
    <property type="match status" value="1"/>
</dbReference>
<evidence type="ECO:0000256" key="1">
    <source>
        <dbReference type="ARBA" id="ARBA00009991"/>
    </source>
</evidence>
<protein>
    <recommendedName>
        <fullName evidence="5">Arginyl-tRNA--protein transferase 1</fullName>
        <shortName evidence="5">Arginyltransferase 1</shortName>
        <shortName evidence="5">R-transferase 1</shortName>
        <ecNumber evidence="5">2.3.2.8</ecNumber>
    </recommendedName>
    <alternativeName>
        <fullName evidence="5">Arginine-tRNA--protein transferase 1</fullName>
    </alternativeName>
</protein>
<dbReference type="GO" id="GO:0005737">
    <property type="term" value="C:cytoplasm"/>
    <property type="evidence" value="ECO:0007669"/>
    <property type="project" value="TreeGrafter"/>
</dbReference>
<evidence type="ECO:0000313" key="10">
    <source>
        <dbReference type="Proteomes" id="UP000838412"/>
    </source>
</evidence>
<dbReference type="PANTHER" id="PTHR21367:SF1">
    <property type="entry name" value="ARGINYL-TRNA--PROTEIN TRANSFERASE 1"/>
    <property type="match status" value="1"/>
</dbReference>
<comment type="function">
    <text evidence="5">Involved in the post-translational conjugation of arginine to the N-terminal aspartate or glutamate of a protein. This arginylation is required for degradation of the protein via the ubiquitin pathway.</text>
</comment>
<evidence type="ECO:0000259" key="7">
    <source>
        <dbReference type="Pfam" id="PF04376"/>
    </source>
</evidence>
<dbReference type="EMBL" id="OV696686">
    <property type="protein sequence ID" value="CAH1229542.1"/>
    <property type="molecule type" value="Genomic_DNA"/>
</dbReference>
<evidence type="ECO:0000259" key="8">
    <source>
        <dbReference type="Pfam" id="PF04377"/>
    </source>
</evidence>
<dbReference type="PANTHER" id="PTHR21367">
    <property type="entry name" value="ARGININE-TRNA-PROTEIN TRANSFERASE 1"/>
    <property type="match status" value="1"/>
</dbReference>
<dbReference type="InterPro" id="IPR030700">
    <property type="entry name" value="N-end_Aminoacyl_Trfase"/>
</dbReference>
<keyword evidence="3 5" id="KW-0833">Ubl conjugation pathway</keyword>
<feature type="domain" description="N-end aminoacyl transferase N-terminal" evidence="7">
    <location>
        <begin position="17"/>
        <end position="87"/>
    </location>
</feature>
<dbReference type="SUPFAM" id="SSF55729">
    <property type="entry name" value="Acyl-CoA N-acyltransferases (Nat)"/>
    <property type="match status" value="1"/>
</dbReference>
<dbReference type="InterPro" id="IPR007471">
    <property type="entry name" value="N-end_Aminoacyl_Trfase_N"/>
</dbReference>
<feature type="compositionally biased region" description="Basic residues" evidence="6">
    <location>
        <begin position="200"/>
        <end position="212"/>
    </location>
</feature>
<evidence type="ECO:0000313" key="9">
    <source>
        <dbReference type="EMBL" id="CAH1229542.1"/>
    </source>
</evidence>
<feature type="region of interest" description="Disordered" evidence="6">
    <location>
        <begin position="97"/>
        <end position="236"/>
    </location>
</feature>
<reference evidence="9" key="1">
    <citation type="submission" date="2022-01" db="EMBL/GenBank/DDBJ databases">
        <authorList>
            <person name="Braso-Vives M."/>
        </authorList>
    </citation>
    <scope>NUCLEOTIDE SEQUENCE</scope>
</reference>
<dbReference type="InterPro" id="IPR007472">
    <property type="entry name" value="N-end_Aminoacyl_Trfase_C"/>
</dbReference>
<keyword evidence="2 5" id="KW-0808">Transferase</keyword>
<comment type="similarity">
    <text evidence="1 5">Belongs to the R-transferase family.</text>
</comment>
<evidence type="ECO:0000256" key="5">
    <source>
        <dbReference type="PIRNR" id="PIRNR037207"/>
    </source>
</evidence>
<name>A0A8J9VY64_BRALA</name>
<accession>A0A8J9VY64</accession>
<dbReference type="GO" id="GO:0004057">
    <property type="term" value="F:arginyl-tRNA--protein transferase activity"/>
    <property type="evidence" value="ECO:0007669"/>
    <property type="project" value="UniProtKB-EC"/>
</dbReference>
<sequence length="500" mass="56798">MSGRSIVEWFAEHEAYRCGYCGCADTNFSHGMWAHTMTCQDYQDLIDRGWRRSGKYVYKPTMDQTCCPQYTIKCAALQFRPSRSQKKVIKKVAKLLVNPPTGSKSGEQGGPDSQGPSMVEDVPDRQPSNVDVPQVSSGEMQVSPGAQQVAAGATQDKESGSSRESQGDVKEGGASCGMEKPSSSNKVPRPGEGPDPTKPPCKKAKLLRKQRKQEKEALRQAAESAQNLPWKKEPKDDTQKLFEDFFKDEALSRLEMRLVRSEPNSEEFSRTRMESFEVYKKYQIAIHKDEPDKCTMKQWTRFLVDSPLQEEHKPGSPACGNGSFHQQYWLDGKLIAVGVVDILPNCVSSVYLYYDPDYHYLSLGTYSALREIALTRQLHETAPRLEYYYMGFYIHTCSKMKYKGNYDPSFLLCPEVYSWVPVEKCRPKLDASNYARLEDPGKADENRNIDVDRVLVLYEQQLMPYAIYRALTGGRDEDDVRLYATLAGRTCAERIILFRN</sequence>
<dbReference type="EC" id="2.3.2.8" evidence="5"/>
<dbReference type="Proteomes" id="UP000838412">
    <property type="component" value="Chromosome 1"/>
</dbReference>
<organism evidence="9 10">
    <name type="scientific">Branchiostoma lanceolatum</name>
    <name type="common">Common lancelet</name>
    <name type="synonym">Amphioxus lanceolatum</name>
    <dbReference type="NCBI Taxonomy" id="7740"/>
    <lineage>
        <taxon>Eukaryota</taxon>
        <taxon>Metazoa</taxon>
        <taxon>Chordata</taxon>
        <taxon>Cephalochordata</taxon>
        <taxon>Leptocardii</taxon>
        <taxon>Amphioxiformes</taxon>
        <taxon>Branchiostomatidae</taxon>
        <taxon>Branchiostoma</taxon>
    </lineage>
</organism>
<evidence type="ECO:0000256" key="3">
    <source>
        <dbReference type="ARBA" id="ARBA00022786"/>
    </source>
</evidence>
<gene>
    <name evidence="9" type="primary">ATE1</name>
    <name evidence="9" type="ORF">BLAG_LOCUS845</name>
</gene>
<keyword evidence="4 5" id="KW-0012">Acyltransferase</keyword>
<proteinExistence type="inferred from homology"/>
<dbReference type="InterPro" id="IPR017137">
    <property type="entry name" value="Arg-tRNA-P_Trfase_1_euk"/>
</dbReference>
<dbReference type="OrthoDB" id="74183at2759"/>
<evidence type="ECO:0000256" key="4">
    <source>
        <dbReference type="ARBA" id="ARBA00023315"/>
    </source>
</evidence>
<feature type="domain" description="N-end rule aminoacyl transferase C-terminal" evidence="8">
    <location>
        <begin position="274"/>
        <end position="413"/>
    </location>
</feature>
<dbReference type="Pfam" id="PF04376">
    <property type="entry name" value="ATE_N"/>
    <property type="match status" value="1"/>
</dbReference>
<dbReference type="AlphaFoldDB" id="A0A8J9VY64"/>
<evidence type="ECO:0000256" key="2">
    <source>
        <dbReference type="ARBA" id="ARBA00022679"/>
    </source>
</evidence>
<evidence type="ECO:0000256" key="6">
    <source>
        <dbReference type="SAM" id="MobiDB-lite"/>
    </source>
</evidence>
<comment type="catalytic activity">
    <reaction evidence="5">
        <text>an N-terminal L-alpha-aminoacyl-[protein] + L-arginyl-tRNA(Arg) = an N-terminal L-arginyl-L-aminoacyl-[protein] + tRNA(Arg) + H(+)</text>
        <dbReference type="Rhea" id="RHEA:10208"/>
        <dbReference type="Rhea" id="RHEA-COMP:9658"/>
        <dbReference type="Rhea" id="RHEA-COMP:9673"/>
        <dbReference type="Rhea" id="RHEA-COMP:10636"/>
        <dbReference type="Rhea" id="RHEA-COMP:10638"/>
        <dbReference type="ChEBI" id="CHEBI:15378"/>
        <dbReference type="ChEBI" id="CHEBI:78442"/>
        <dbReference type="ChEBI" id="CHEBI:78513"/>
        <dbReference type="ChEBI" id="CHEBI:78597"/>
        <dbReference type="ChEBI" id="CHEBI:83562"/>
        <dbReference type="EC" id="2.3.2.8"/>
    </reaction>
</comment>